<keyword evidence="8" id="KW-0408">Iron</keyword>
<comment type="similarity">
    <text evidence="3">Belongs to the prokaryotic molybdopterin-containing oxidoreductase family. NasA/NapA/NarB subfamily.</text>
</comment>
<dbReference type="PANTHER" id="PTHR43105">
    <property type="entry name" value="RESPIRATORY NITRATE REDUCTASE"/>
    <property type="match status" value="1"/>
</dbReference>
<evidence type="ECO:0000256" key="5">
    <source>
        <dbReference type="ARBA" id="ARBA00022505"/>
    </source>
</evidence>
<evidence type="ECO:0000313" key="13">
    <source>
        <dbReference type="Proteomes" id="UP001521181"/>
    </source>
</evidence>
<evidence type="ECO:0000256" key="1">
    <source>
        <dbReference type="ARBA" id="ARBA00001942"/>
    </source>
</evidence>
<gene>
    <name evidence="12" type="ORF">LZA78_16360</name>
</gene>
<keyword evidence="10" id="KW-0534">Nitrate assimilation</keyword>
<dbReference type="SUPFAM" id="SSF53706">
    <property type="entry name" value="Formate dehydrogenase/DMSO reductase, domains 1-3"/>
    <property type="match status" value="1"/>
</dbReference>
<accession>A0ABS8YZU3</accession>
<evidence type="ECO:0000256" key="9">
    <source>
        <dbReference type="ARBA" id="ARBA00023014"/>
    </source>
</evidence>
<dbReference type="InterPro" id="IPR009010">
    <property type="entry name" value="Asp_de-COase-like_dom_sf"/>
</dbReference>
<evidence type="ECO:0000256" key="4">
    <source>
        <dbReference type="ARBA" id="ARBA00022485"/>
    </source>
</evidence>
<evidence type="ECO:0000256" key="7">
    <source>
        <dbReference type="ARBA" id="ARBA00023002"/>
    </source>
</evidence>
<dbReference type="Gene3D" id="2.20.25.90">
    <property type="entry name" value="ADC-like domains"/>
    <property type="match status" value="1"/>
</dbReference>
<evidence type="ECO:0000256" key="8">
    <source>
        <dbReference type="ARBA" id="ARBA00023004"/>
    </source>
</evidence>
<dbReference type="InterPro" id="IPR006657">
    <property type="entry name" value="MoPterin_dinucl-bd_dom"/>
</dbReference>
<keyword evidence="9" id="KW-0411">Iron-sulfur</keyword>
<keyword evidence="4" id="KW-0004">4Fe-4S</keyword>
<keyword evidence="6" id="KW-0479">Metal-binding</keyword>
<evidence type="ECO:0000259" key="11">
    <source>
        <dbReference type="PROSITE" id="PS51669"/>
    </source>
</evidence>
<dbReference type="InterPro" id="IPR041854">
    <property type="entry name" value="BFD-like_2Fe2S-bd_dom_sf"/>
</dbReference>
<dbReference type="PROSITE" id="PS51669">
    <property type="entry name" value="4FE4S_MOW_BIS_MGD"/>
    <property type="match status" value="1"/>
</dbReference>
<feature type="domain" description="4Fe-4S Mo/W bis-MGD-type" evidence="11">
    <location>
        <begin position="16"/>
        <end position="72"/>
    </location>
</feature>
<evidence type="ECO:0000313" key="12">
    <source>
        <dbReference type="EMBL" id="MCE5975053.1"/>
    </source>
</evidence>
<comment type="cofactor">
    <cofactor evidence="2">
        <name>[4Fe-4S] cluster</name>
        <dbReference type="ChEBI" id="CHEBI:49883"/>
    </cofactor>
</comment>
<dbReference type="Gene3D" id="3.40.228.10">
    <property type="entry name" value="Dimethylsulfoxide Reductase, domain 2"/>
    <property type="match status" value="1"/>
</dbReference>
<dbReference type="Gene3D" id="3.40.50.740">
    <property type="match status" value="1"/>
</dbReference>
<dbReference type="InterPro" id="IPR006656">
    <property type="entry name" value="Mopterin_OxRdtase"/>
</dbReference>
<sequence>MNIRPARVRPARMDAASMTRSTCPYCGVGCGVLIGRDASGTVVVKGDPEHPANFGRLCSKGTALAETISLDDRLLAPRIDGREAEWDEALDLVAERFSEVIADHGPDAVAFYVSGQLLTEDYYVANKLMKGFIGSANIDTNSRLCMASSVAGHRRAFGTDTVPGLYEDLEEADLVVLTGSNLAWCHPVLYQRLVAAKTARPEMKFVVIDPRRTATCDIADLHLPIASGGDAALFNALLAEIETRGAVDRAYLNHVNGFDEALAAARASDPALSGLSDEQIAAFCDLWIGTEKVVTVYSQGINQSSSGSDKVNAILNCHLATGRIGKPGMGPFSVTGQPNAMGGREVGGLANMLACHMDIENPAHRAAVQGFWQAPTIADKPGLKAVDMFRAVAEGKIKAIWIIHTNPVVSMPDADAVRAALEGCDFVVVSDVTDRTDTAKLAHVLLPATAWAEKEGTVTNSDRTISRQRRVLPAPGQARHDWRTLADVACRMGWDAEFSWTLTSEVFAEYAALSGVAGAQGVDFDISDHAAITPSEYAGLAPFTWPLGPAKKGGRFFADGQFHTPDGKARMLPIVPRAPQSAPSADYPYRLNTGRTRDQWHTMTRTSKSARLNQHLGEPYLEIHPLDADALGLGPADLVEVTSPEGRAVLRVLLSDAVRPGEVFAPMHWTAETASAARIDALVKAVTDPVSGQPESKASVVALKRFAASWYGFAVSGQDEPAPDAPYWTRLRSSSGWRMELAGTEAPEDWVAYARALFNLPQAEVATVLDPARGGARIAFHEDGRLLAALFVGREPIALARTHIVARVGTENAASVLAGRPGADAPDPGPTVCACLNVGLNQIREAIETGRALTVQALGEALGAGTSCGSCRPELAALITRFRLPEAAE</sequence>
<dbReference type="EMBL" id="JAJUOS010000016">
    <property type="protein sequence ID" value="MCE5975053.1"/>
    <property type="molecule type" value="Genomic_DNA"/>
</dbReference>
<evidence type="ECO:0000256" key="2">
    <source>
        <dbReference type="ARBA" id="ARBA00001966"/>
    </source>
</evidence>
<dbReference type="Pfam" id="PF01568">
    <property type="entry name" value="Molydop_binding"/>
    <property type="match status" value="1"/>
</dbReference>
<dbReference type="CDD" id="cd02791">
    <property type="entry name" value="MopB_CT_Nitrate-R-NapA-like"/>
    <property type="match status" value="1"/>
</dbReference>
<dbReference type="Pfam" id="PF04879">
    <property type="entry name" value="Molybdop_Fe4S4"/>
    <property type="match status" value="1"/>
</dbReference>
<protein>
    <submittedName>
        <fullName evidence="12">Molybdopterin-dependent oxidoreductase</fullName>
    </submittedName>
</protein>
<proteinExistence type="inferred from homology"/>
<dbReference type="Gene3D" id="2.40.40.20">
    <property type="match status" value="1"/>
</dbReference>
<dbReference type="InterPro" id="IPR007419">
    <property type="entry name" value="BFD-like_2Fe2S-bd_dom"/>
</dbReference>
<name>A0ABS8YZU3_9RHOB</name>
<keyword evidence="5" id="KW-0500">Molybdenum</keyword>
<dbReference type="SMART" id="SM00926">
    <property type="entry name" value="Molybdop_Fe4S4"/>
    <property type="match status" value="1"/>
</dbReference>
<dbReference type="Proteomes" id="UP001521181">
    <property type="component" value="Unassembled WGS sequence"/>
</dbReference>
<dbReference type="InterPro" id="IPR050123">
    <property type="entry name" value="Prok_molybdopt-oxidoreductase"/>
</dbReference>
<evidence type="ECO:0000256" key="3">
    <source>
        <dbReference type="ARBA" id="ARBA00008747"/>
    </source>
</evidence>
<dbReference type="Pfam" id="PF04324">
    <property type="entry name" value="Fer2_BFD"/>
    <property type="match status" value="1"/>
</dbReference>
<dbReference type="PANTHER" id="PTHR43105:SF9">
    <property type="entry name" value="NADPH-FE(3+) OXIDOREDUCTASE SUBUNIT ALPHA"/>
    <property type="match status" value="1"/>
</dbReference>
<dbReference type="SUPFAM" id="SSF50692">
    <property type="entry name" value="ADC-like"/>
    <property type="match status" value="1"/>
</dbReference>
<comment type="caution">
    <text evidence="12">The sequence shown here is derived from an EMBL/GenBank/DDBJ whole genome shotgun (WGS) entry which is preliminary data.</text>
</comment>
<reference evidence="12 13" key="1">
    <citation type="submission" date="2021-12" db="EMBL/GenBank/DDBJ databases">
        <title>Sinirhodobacter sp. WL0062 is a bacterium isolated from seawater.</title>
        <authorList>
            <person name="Wang L."/>
            <person name="He W."/>
            <person name="Zhang D.-F."/>
        </authorList>
    </citation>
    <scope>NUCLEOTIDE SEQUENCE [LARGE SCALE GENOMIC DNA]</scope>
    <source>
        <strain evidence="12 13">WL0062</strain>
    </source>
</reference>
<evidence type="ECO:0000256" key="6">
    <source>
        <dbReference type="ARBA" id="ARBA00022723"/>
    </source>
</evidence>
<keyword evidence="7" id="KW-0560">Oxidoreductase</keyword>
<keyword evidence="13" id="KW-1185">Reference proteome</keyword>
<dbReference type="Pfam" id="PF00384">
    <property type="entry name" value="Molybdopterin"/>
    <property type="match status" value="1"/>
</dbReference>
<organism evidence="12 13">
    <name type="scientific">Rhodobacter flavimaris</name>
    <dbReference type="NCBI Taxonomy" id="2907145"/>
    <lineage>
        <taxon>Bacteria</taxon>
        <taxon>Pseudomonadati</taxon>
        <taxon>Pseudomonadota</taxon>
        <taxon>Alphaproteobacteria</taxon>
        <taxon>Rhodobacterales</taxon>
        <taxon>Rhodobacter group</taxon>
        <taxon>Rhodobacter</taxon>
    </lineage>
</organism>
<dbReference type="Gene3D" id="1.10.10.1100">
    <property type="entry name" value="BFD-like [2Fe-2S]-binding domain"/>
    <property type="match status" value="1"/>
</dbReference>
<comment type="cofactor">
    <cofactor evidence="1">
        <name>Mo-bis(molybdopterin guanine dinucleotide)</name>
        <dbReference type="ChEBI" id="CHEBI:60539"/>
    </cofactor>
</comment>
<evidence type="ECO:0000256" key="10">
    <source>
        <dbReference type="ARBA" id="ARBA00023063"/>
    </source>
</evidence>
<dbReference type="InterPro" id="IPR041957">
    <property type="entry name" value="CT_Nitrate-R-NapA-like"/>
</dbReference>
<dbReference type="CDD" id="cd02754">
    <property type="entry name" value="MopB_Nitrate-R-NapA-like"/>
    <property type="match status" value="1"/>
</dbReference>
<dbReference type="InterPro" id="IPR006963">
    <property type="entry name" value="Mopterin_OxRdtase_4Fe-4S_dom"/>
</dbReference>